<dbReference type="PROSITE" id="PS50977">
    <property type="entry name" value="HTH_TETR_2"/>
    <property type="match status" value="1"/>
</dbReference>
<evidence type="ECO:0000256" key="1">
    <source>
        <dbReference type="ARBA" id="ARBA00023125"/>
    </source>
</evidence>
<name>A0A1I6UC78_9BACI</name>
<evidence type="ECO:0000259" key="3">
    <source>
        <dbReference type="PROSITE" id="PS50977"/>
    </source>
</evidence>
<evidence type="ECO:0000313" key="5">
    <source>
        <dbReference type="EMBL" id="SFS99045.1"/>
    </source>
</evidence>
<proteinExistence type="predicted"/>
<feature type="DNA-binding region" description="H-T-H motif" evidence="2">
    <location>
        <begin position="34"/>
        <end position="53"/>
    </location>
</feature>
<dbReference type="Gene3D" id="1.10.357.10">
    <property type="entry name" value="Tetracycline Repressor, domain 2"/>
    <property type="match status" value="1"/>
</dbReference>
<dbReference type="Gene3D" id="1.10.10.60">
    <property type="entry name" value="Homeodomain-like"/>
    <property type="match status" value="1"/>
</dbReference>
<evidence type="ECO:0000256" key="2">
    <source>
        <dbReference type="PROSITE-ProRule" id="PRU00335"/>
    </source>
</evidence>
<reference evidence="5 6" key="1">
    <citation type="submission" date="2016-10" db="EMBL/GenBank/DDBJ databases">
        <authorList>
            <person name="de Groot N.N."/>
        </authorList>
    </citation>
    <scope>NUCLEOTIDE SEQUENCE [LARGE SCALE GENOMIC DNA]</scope>
    <source>
        <strain evidence="5 6">DSM 17074</strain>
    </source>
</reference>
<evidence type="ECO:0000313" key="4">
    <source>
        <dbReference type="EMBL" id="GEM05678.1"/>
    </source>
</evidence>
<dbReference type="STRING" id="306541.SAMN05421668_12442"/>
<dbReference type="Proteomes" id="UP000199139">
    <property type="component" value="Unassembled WGS sequence"/>
</dbReference>
<feature type="domain" description="HTH tetR-type" evidence="3">
    <location>
        <begin position="11"/>
        <end position="71"/>
    </location>
</feature>
<dbReference type="Proteomes" id="UP000321773">
    <property type="component" value="Unassembled WGS sequence"/>
</dbReference>
<gene>
    <name evidence="4" type="ORF">HMI01_26660</name>
    <name evidence="5" type="ORF">SAMN05421668_12442</name>
</gene>
<sequence length="202" mass="23246">MRQPMEQAKRDEIKATLLTYAQSIVETDGFQQLSIRKLAKRAGYTEGSIYNYFENKQALVRALIARGFGELMEGVIVPVQEEVSIEQQLRGMFCRYALNSYQFHTYYMAVMLSEDPEIKRVTTIFDETPSKGLEYLIHMFNIGVTRGEFNQVDTTEVAQLVWASVFGLILKVIVEGTFDEDWMTGKVNRQLDLLLSYLRKDG</sequence>
<dbReference type="InterPro" id="IPR009057">
    <property type="entry name" value="Homeodomain-like_sf"/>
</dbReference>
<accession>A0A1I6UC78</accession>
<evidence type="ECO:0000313" key="6">
    <source>
        <dbReference type="Proteomes" id="UP000199139"/>
    </source>
</evidence>
<reference evidence="4 7" key="2">
    <citation type="submission" date="2019-07" db="EMBL/GenBank/DDBJ databases">
        <title>Whole genome shotgun sequence of Halolactibacillus miurensis NBRC 100873.</title>
        <authorList>
            <person name="Hosoyama A."/>
            <person name="Uohara A."/>
            <person name="Ohji S."/>
            <person name="Ichikawa N."/>
        </authorList>
    </citation>
    <scope>NUCLEOTIDE SEQUENCE [LARGE SCALE GENOMIC DNA]</scope>
    <source>
        <strain evidence="4 7">NBRC 100873</strain>
    </source>
</reference>
<dbReference type="RefSeq" id="WP_062323396.1">
    <property type="nucleotide sequence ID" value="NZ_BJWJ01000044.1"/>
</dbReference>
<dbReference type="SUPFAM" id="SSF48498">
    <property type="entry name" value="Tetracyclin repressor-like, C-terminal domain"/>
    <property type="match status" value="1"/>
</dbReference>
<dbReference type="GO" id="GO:0000976">
    <property type="term" value="F:transcription cis-regulatory region binding"/>
    <property type="evidence" value="ECO:0007669"/>
    <property type="project" value="TreeGrafter"/>
</dbReference>
<dbReference type="SUPFAM" id="SSF46689">
    <property type="entry name" value="Homeodomain-like"/>
    <property type="match status" value="1"/>
</dbReference>
<dbReference type="InterPro" id="IPR001647">
    <property type="entry name" value="HTH_TetR"/>
</dbReference>
<keyword evidence="7" id="KW-1185">Reference proteome</keyword>
<protein>
    <submittedName>
        <fullName evidence="5">DNA-binding transcriptional regulator, AcrR family</fullName>
    </submittedName>
    <submittedName>
        <fullName evidence="4">TetR family transcriptional regulator</fullName>
    </submittedName>
</protein>
<evidence type="ECO:0000313" key="7">
    <source>
        <dbReference type="Proteomes" id="UP000321773"/>
    </source>
</evidence>
<dbReference type="Pfam" id="PF00440">
    <property type="entry name" value="TetR_N"/>
    <property type="match status" value="1"/>
</dbReference>
<dbReference type="InterPro" id="IPR050109">
    <property type="entry name" value="HTH-type_TetR-like_transc_reg"/>
</dbReference>
<dbReference type="GO" id="GO:0003700">
    <property type="term" value="F:DNA-binding transcription factor activity"/>
    <property type="evidence" value="ECO:0007669"/>
    <property type="project" value="TreeGrafter"/>
</dbReference>
<dbReference type="AlphaFoldDB" id="A0A1I6UC78"/>
<organism evidence="5 6">
    <name type="scientific">Halolactibacillus miurensis</name>
    <dbReference type="NCBI Taxonomy" id="306541"/>
    <lineage>
        <taxon>Bacteria</taxon>
        <taxon>Bacillati</taxon>
        <taxon>Bacillota</taxon>
        <taxon>Bacilli</taxon>
        <taxon>Bacillales</taxon>
        <taxon>Bacillaceae</taxon>
        <taxon>Halolactibacillus</taxon>
    </lineage>
</organism>
<dbReference type="InterPro" id="IPR036271">
    <property type="entry name" value="Tet_transcr_reg_TetR-rel_C_sf"/>
</dbReference>
<dbReference type="EMBL" id="BJWJ01000044">
    <property type="protein sequence ID" value="GEM05678.1"/>
    <property type="molecule type" value="Genomic_DNA"/>
</dbReference>
<dbReference type="PANTHER" id="PTHR30055:SF212">
    <property type="entry name" value="TETR-FAMILY FAMILY TRANSCRIPTIONAL REGULATOR"/>
    <property type="match status" value="1"/>
</dbReference>
<dbReference type="PANTHER" id="PTHR30055">
    <property type="entry name" value="HTH-TYPE TRANSCRIPTIONAL REGULATOR RUTR"/>
    <property type="match status" value="1"/>
</dbReference>
<dbReference type="EMBL" id="FPAI01000024">
    <property type="protein sequence ID" value="SFS99045.1"/>
    <property type="molecule type" value="Genomic_DNA"/>
</dbReference>
<dbReference type="PRINTS" id="PR00455">
    <property type="entry name" value="HTHTETR"/>
</dbReference>
<keyword evidence="1 2" id="KW-0238">DNA-binding</keyword>